<reference evidence="1 2" key="1">
    <citation type="journal article" date="2005" name="J. Bacteriol.">
        <title>Whole-genome sequencing of Staphylococcus haemolyticus uncovers the extreme plasticity of its genome and the evolution of human-colonizing staphylococcal species.</title>
        <authorList>
            <person name="Takeuchi F."/>
            <person name="Watanabe S."/>
            <person name="Baba T."/>
            <person name="Yuzawa H."/>
            <person name="Ito T."/>
            <person name="Morimoto Y."/>
            <person name="Kuroda M."/>
            <person name="Cui L."/>
            <person name="Takahashi M."/>
            <person name="Ankai A."/>
            <person name="Baba S."/>
            <person name="Fukui S."/>
            <person name="Lee J.C."/>
            <person name="Hiramatsu K."/>
        </authorList>
    </citation>
    <scope>NUCLEOTIDE SEQUENCE [LARGE SCALE GENOMIC DNA]</scope>
    <source>
        <strain evidence="1 2">JCSC1435</strain>
    </source>
</reference>
<organism evidence="1 2">
    <name type="scientific">Staphylococcus haemolyticus (strain JCSC1435)</name>
    <dbReference type="NCBI Taxonomy" id="279808"/>
    <lineage>
        <taxon>Bacteria</taxon>
        <taxon>Bacillati</taxon>
        <taxon>Bacillota</taxon>
        <taxon>Bacilli</taxon>
        <taxon>Bacillales</taxon>
        <taxon>Staphylococcaceae</taxon>
        <taxon>Staphylococcus</taxon>
    </lineage>
</organism>
<proteinExistence type="predicted"/>
<dbReference type="EMBL" id="AP006716">
    <property type="protein sequence ID" value="BAE05390.1"/>
    <property type="molecule type" value="Genomic_DNA"/>
</dbReference>
<name>Q4L4N5_STAHJ</name>
<dbReference type="RefSeq" id="WP_011276345.1">
    <property type="nucleotide sequence ID" value="NC_007168.1"/>
</dbReference>
<dbReference type="eggNOG" id="ENOG50305HN">
    <property type="taxonomic scope" value="Bacteria"/>
</dbReference>
<dbReference type="KEGG" id="sha:SH2081"/>
<dbReference type="HOGENOM" id="CLU_3296859_0_0_9"/>
<dbReference type="Proteomes" id="UP000000543">
    <property type="component" value="Chromosome"/>
</dbReference>
<dbReference type="AlphaFoldDB" id="Q4L4N5"/>
<protein>
    <submittedName>
        <fullName evidence="1">Uncharacterized protein</fullName>
    </submittedName>
</protein>
<evidence type="ECO:0000313" key="2">
    <source>
        <dbReference type="Proteomes" id="UP000000543"/>
    </source>
</evidence>
<sequence length="40" mass="4527">MEIIGKIITFVMSTFSNLVDSSSLIDDIKKGFKENFKKDS</sequence>
<gene>
    <name evidence="1" type="ordered locus">SH2081</name>
</gene>
<evidence type="ECO:0000313" key="1">
    <source>
        <dbReference type="EMBL" id="BAE05390.1"/>
    </source>
</evidence>
<accession>Q4L4N5</accession>